<dbReference type="AlphaFoldDB" id="A0A2T9ZKQ5"/>
<reference evidence="4 5" key="1">
    <citation type="journal article" date="2018" name="MBio">
        <title>Comparative Genomics Reveals the Core Gene Toolbox for the Fungus-Insect Symbiosis.</title>
        <authorList>
            <person name="Wang Y."/>
            <person name="Stata M."/>
            <person name="Wang W."/>
            <person name="Stajich J.E."/>
            <person name="White M.M."/>
            <person name="Moncalvo J.M."/>
        </authorList>
    </citation>
    <scope>NUCLEOTIDE SEQUENCE [LARGE SCALE GENOMIC DNA]</scope>
    <source>
        <strain evidence="4 5">SC-DP-2</strain>
    </source>
</reference>
<comment type="caution">
    <text evidence="4">The sequence shown here is derived from an EMBL/GenBank/DDBJ whole genome shotgun (WGS) entry which is preliminary data.</text>
</comment>
<feature type="domain" description="G-patch" evidence="2">
    <location>
        <begin position="372"/>
        <end position="415"/>
    </location>
</feature>
<feature type="region of interest" description="Disordered" evidence="1">
    <location>
        <begin position="66"/>
        <end position="107"/>
    </location>
</feature>
<organism evidence="4 5">
    <name type="scientific">Smittium megazygosporum</name>
    <dbReference type="NCBI Taxonomy" id="133381"/>
    <lineage>
        <taxon>Eukaryota</taxon>
        <taxon>Fungi</taxon>
        <taxon>Fungi incertae sedis</taxon>
        <taxon>Zoopagomycota</taxon>
        <taxon>Kickxellomycotina</taxon>
        <taxon>Harpellomycetes</taxon>
        <taxon>Harpellales</taxon>
        <taxon>Legeriomycetaceae</taxon>
        <taxon>Smittium</taxon>
    </lineage>
</organism>
<dbReference type="OrthoDB" id="21470at2759"/>
<name>A0A2T9ZKQ5_9FUNG</name>
<dbReference type="PROSITE" id="PS51061">
    <property type="entry name" value="R3H"/>
    <property type="match status" value="1"/>
</dbReference>
<dbReference type="InterPro" id="IPR001374">
    <property type="entry name" value="R3H_dom"/>
</dbReference>
<evidence type="ECO:0000256" key="1">
    <source>
        <dbReference type="SAM" id="MobiDB-lite"/>
    </source>
</evidence>
<evidence type="ECO:0000313" key="4">
    <source>
        <dbReference type="EMBL" id="PVV05107.1"/>
    </source>
</evidence>
<protein>
    <recommendedName>
        <fullName evidence="6">G-patch domain-containing protein</fullName>
    </recommendedName>
</protein>
<dbReference type="STRING" id="133381.A0A2T9ZKQ5"/>
<feature type="region of interest" description="Disordered" evidence="1">
    <location>
        <begin position="198"/>
        <end position="253"/>
    </location>
</feature>
<dbReference type="InterPro" id="IPR036867">
    <property type="entry name" value="R3H_dom_sf"/>
</dbReference>
<dbReference type="Pfam" id="PF01585">
    <property type="entry name" value="G-patch"/>
    <property type="match status" value="1"/>
</dbReference>
<dbReference type="PROSITE" id="PS50174">
    <property type="entry name" value="G_PATCH"/>
    <property type="match status" value="1"/>
</dbReference>
<dbReference type="InterPro" id="IPR051189">
    <property type="entry name" value="Splicing_assoc_domain"/>
</dbReference>
<keyword evidence="5" id="KW-1185">Reference proteome</keyword>
<evidence type="ECO:0000313" key="5">
    <source>
        <dbReference type="Proteomes" id="UP000245609"/>
    </source>
</evidence>
<evidence type="ECO:0008006" key="6">
    <source>
        <dbReference type="Google" id="ProtNLM"/>
    </source>
</evidence>
<dbReference type="SMART" id="SM00393">
    <property type="entry name" value="R3H"/>
    <property type="match status" value="1"/>
</dbReference>
<evidence type="ECO:0000259" key="3">
    <source>
        <dbReference type="PROSITE" id="PS51061"/>
    </source>
</evidence>
<feature type="compositionally biased region" description="Low complexity" evidence="1">
    <location>
        <begin position="213"/>
        <end position="241"/>
    </location>
</feature>
<dbReference type="Pfam" id="PF01424">
    <property type="entry name" value="R3H"/>
    <property type="match status" value="1"/>
</dbReference>
<proteinExistence type="predicted"/>
<dbReference type="GO" id="GO:0003676">
    <property type="term" value="F:nucleic acid binding"/>
    <property type="evidence" value="ECO:0007669"/>
    <property type="project" value="UniProtKB-UniRule"/>
</dbReference>
<dbReference type="EMBL" id="MBFS01000038">
    <property type="protein sequence ID" value="PVV05107.1"/>
    <property type="molecule type" value="Genomic_DNA"/>
</dbReference>
<feature type="domain" description="R3H" evidence="3">
    <location>
        <begin position="254"/>
        <end position="317"/>
    </location>
</feature>
<accession>A0A2T9ZKQ5</accession>
<dbReference type="SMART" id="SM00443">
    <property type="entry name" value="G_patch"/>
    <property type="match status" value="1"/>
</dbReference>
<dbReference type="CDD" id="cd02325">
    <property type="entry name" value="R3H"/>
    <property type="match status" value="1"/>
</dbReference>
<dbReference type="SUPFAM" id="SSF82708">
    <property type="entry name" value="R3H domain"/>
    <property type="match status" value="1"/>
</dbReference>
<dbReference type="InterPro" id="IPR000467">
    <property type="entry name" value="G_patch_dom"/>
</dbReference>
<gene>
    <name evidence="4" type="ORF">BB560_000370</name>
</gene>
<feature type="compositionally biased region" description="Basic and acidic residues" evidence="1">
    <location>
        <begin position="201"/>
        <end position="212"/>
    </location>
</feature>
<dbReference type="Proteomes" id="UP000245609">
    <property type="component" value="Unassembled WGS sequence"/>
</dbReference>
<feature type="compositionally biased region" description="Basic residues" evidence="1">
    <location>
        <begin position="70"/>
        <end position="84"/>
    </location>
</feature>
<dbReference type="PANTHER" id="PTHR14195">
    <property type="entry name" value="G PATCH DOMAIN CONTAINING PROTEIN 2"/>
    <property type="match status" value="1"/>
</dbReference>
<dbReference type="Gene3D" id="3.30.1370.50">
    <property type="entry name" value="R3H-like domain"/>
    <property type="match status" value="1"/>
</dbReference>
<sequence length="415" mass="46422">MQESGELFFIDTKPTPKSEITPEIVEYSPKLDTLELNSTYEEISTSKVITRTCKLKIGSVVIDPSPAKKSLPKKPAKDKAKKTGSKLENPPSSRKNKKKPPPVEFDSTEYDSDIANDYLKVLSFLSPPPFFCPGNLSVSDFQDSFLLNNKDPLSSLEDAFDSPFKAPKGRFLEREDFYELLSVGDELFSSFSLVNPRSRKGKFDKQKKRGSDKSNNFNASKNKKSQNNQKSQKNQKNQPSFKKNKKDQNKSEGYTNFTLVHERIVGLVESTSISTLWLWPMSKRDRRIVHMLAAQYNLKSASHGSNDMRFPILSRTKKTSFPENDTKIDRILSLANKDLPDGGFYKGLYSRGSSTSEKKSTLVAQGVQSINESNKGHQLLAKMGWTPGNPIGTSGSGITDPIQAEIRNSRRGLGT</sequence>
<evidence type="ECO:0000259" key="2">
    <source>
        <dbReference type="PROSITE" id="PS50174"/>
    </source>
</evidence>